<organism evidence="2 3">
    <name type="scientific">Candidatus Magasanikbacteria bacterium RIFOXYC2_FULL_42_28</name>
    <dbReference type="NCBI Taxonomy" id="1798704"/>
    <lineage>
        <taxon>Bacteria</taxon>
        <taxon>Candidatus Magasanikiibacteriota</taxon>
    </lineage>
</organism>
<dbReference type="Proteomes" id="UP000177907">
    <property type="component" value="Unassembled WGS sequence"/>
</dbReference>
<reference evidence="2 3" key="1">
    <citation type="journal article" date="2016" name="Nat. Commun.">
        <title>Thousands of microbial genomes shed light on interconnected biogeochemical processes in an aquifer system.</title>
        <authorList>
            <person name="Anantharaman K."/>
            <person name="Brown C.T."/>
            <person name="Hug L.A."/>
            <person name="Sharon I."/>
            <person name="Castelle C.J."/>
            <person name="Probst A.J."/>
            <person name="Thomas B.C."/>
            <person name="Singh A."/>
            <person name="Wilkins M.J."/>
            <person name="Karaoz U."/>
            <person name="Brodie E.L."/>
            <person name="Williams K.H."/>
            <person name="Hubbard S.S."/>
            <person name="Banfield J.F."/>
        </authorList>
    </citation>
    <scope>NUCLEOTIDE SEQUENCE [LARGE SCALE GENOMIC DNA]</scope>
</reference>
<accession>A0A1F6NVQ5</accession>
<protein>
    <submittedName>
        <fullName evidence="2">Uncharacterized protein</fullName>
    </submittedName>
</protein>
<dbReference type="InterPro" id="IPR043993">
    <property type="entry name" value="T4SS_pilin"/>
</dbReference>
<sequence>MFMKKITVFIFVILLGISIGPDFASGEITPGGTLHNNFTKTEPALDKLFSDKCQHKSACVCSIDFSTGGGFGGNILDKFGVAPIYYGVFTENSKLYSGDLKQVNGLYGLLSDWEFNLTMLNDVCTKITTPINRVGRLGGASTDINDFASPRILCQFFKGEQPNCCCVRSVDDGSVSCVETPKKLQDNSCVIGCEKDAIVNDLGPDGTCASYEHDPITSTLKTGDLKSLQASAKLKLNPFKWLTESTATGRVNEFIGKVIYFLMGIIGSLLLLFYVWAGFLWMTAQGNAEQITKAKHILLWATLSIIVQMAAYWLVRSLFSLF</sequence>
<keyword evidence="1" id="KW-1133">Transmembrane helix</keyword>
<name>A0A1F6NVQ5_9BACT</name>
<proteinExistence type="predicted"/>
<keyword evidence="1" id="KW-0472">Membrane</keyword>
<dbReference type="EMBL" id="MFQZ01000008">
    <property type="protein sequence ID" value="OGH88015.1"/>
    <property type="molecule type" value="Genomic_DNA"/>
</dbReference>
<feature type="transmembrane region" description="Helical" evidence="1">
    <location>
        <begin position="296"/>
        <end position="315"/>
    </location>
</feature>
<feature type="transmembrane region" description="Helical" evidence="1">
    <location>
        <begin position="258"/>
        <end position="284"/>
    </location>
</feature>
<evidence type="ECO:0000256" key="1">
    <source>
        <dbReference type="SAM" id="Phobius"/>
    </source>
</evidence>
<dbReference type="Pfam" id="PF18895">
    <property type="entry name" value="T4SS_pilin"/>
    <property type="match status" value="1"/>
</dbReference>
<comment type="caution">
    <text evidence="2">The sequence shown here is derived from an EMBL/GenBank/DDBJ whole genome shotgun (WGS) entry which is preliminary data.</text>
</comment>
<keyword evidence="1" id="KW-0812">Transmembrane</keyword>
<evidence type="ECO:0000313" key="2">
    <source>
        <dbReference type="EMBL" id="OGH88015.1"/>
    </source>
</evidence>
<gene>
    <name evidence="2" type="ORF">A3J93_02485</name>
</gene>
<dbReference type="AlphaFoldDB" id="A0A1F6NVQ5"/>
<evidence type="ECO:0000313" key="3">
    <source>
        <dbReference type="Proteomes" id="UP000177907"/>
    </source>
</evidence>
<dbReference type="STRING" id="1798704.A3J93_02485"/>